<keyword evidence="2" id="KW-0472">Membrane</keyword>
<feature type="region of interest" description="Disordered" evidence="1">
    <location>
        <begin position="63"/>
        <end position="100"/>
    </location>
</feature>
<dbReference type="InterPro" id="IPR046466">
    <property type="entry name" value="Borealin_C"/>
</dbReference>
<feature type="compositionally biased region" description="Polar residues" evidence="1">
    <location>
        <begin position="85"/>
        <end position="100"/>
    </location>
</feature>
<reference evidence="4 5" key="1">
    <citation type="journal article" date="2024" name="BMC Genomics">
        <title>De novo assembly and annotation of Popillia japonica's genome with initial clues to its potential as an invasive pest.</title>
        <authorList>
            <person name="Cucini C."/>
            <person name="Boschi S."/>
            <person name="Funari R."/>
            <person name="Cardaioli E."/>
            <person name="Iannotti N."/>
            <person name="Marturano G."/>
            <person name="Paoli F."/>
            <person name="Bruttini M."/>
            <person name="Carapelli A."/>
            <person name="Frati F."/>
            <person name="Nardi F."/>
        </authorList>
    </citation>
    <scope>NUCLEOTIDE SEQUENCE [LARGE SCALE GENOMIC DNA]</scope>
    <source>
        <strain evidence="4">DMR45628</strain>
    </source>
</reference>
<dbReference type="EMBL" id="JASPKY010000840">
    <property type="protein sequence ID" value="KAK9681158.1"/>
    <property type="molecule type" value="Genomic_DNA"/>
</dbReference>
<evidence type="ECO:0000256" key="1">
    <source>
        <dbReference type="SAM" id="MobiDB-lite"/>
    </source>
</evidence>
<dbReference type="AlphaFoldDB" id="A0AAW1HW89"/>
<keyword evidence="4" id="KW-0131">Cell cycle</keyword>
<keyword evidence="2" id="KW-1133">Transmembrane helix</keyword>
<evidence type="ECO:0000313" key="4">
    <source>
        <dbReference type="EMBL" id="KAK9681158.1"/>
    </source>
</evidence>
<gene>
    <name evidence="4" type="ORF">QE152_g38523</name>
</gene>
<keyword evidence="4" id="KW-0132">Cell division</keyword>
<accession>A0AAW1HW89</accession>
<organism evidence="4 5">
    <name type="scientific">Popillia japonica</name>
    <name type="common">Japanese beetle</name>
    <dbReference type="NCBI Taxonomy" id="7064"/>
    <lineage>
        <taxon>Eukaryota</taxon>
        <taxon>Metazoa</taxon>
        <taxon>Ecdysozoa</taxon>
        <taxon>Arthropoda</taxon>
        <taxon>Hexapoda</taxon>
        <taxon>Insecta</taxon>
        <taxon>Pterygota</taxon>
        <taxon>Neoptera</taxon>
        <taxon>Endopterygota</taxon>
        <taxon>Coleoptera</taxon>
        <taxon>Polyphaga</taxon>
        <taxon>Scarabaeiformia</taxon>
        <taxon>Scarabaeidae</taxon>
        <taxon>Rutelinae</taxon>
        <taxon>Popillia</taxon>
    </lineage>
</organism>
<evidence type="ECO:0000313" key="5">
    <source>
        <dbReference type="Proteomes" id="UP001458880"/>
    </source>
</evidence>
<name>A0AAW1HW89_POPJA</name>
<keyword evidence="2" id="KW-0812">Transmembrane</keyword>
<comment type="caution">
    <text evidence="4">The sequence shown here is derived from an EMBL/GenBank/DDBJ whole genome shotgun (WGS) entry which is preliminary data.</text>
</comment>
<dbReference type="GO" id="GO:0051301">
    <property type="term" value="P:cell division"/>
    <property type="evidence" value="ECO:0007669"/>
    <property type="project" value="UniProtKB-KW"/>
</dbReference>
<feature type="transmembrane region" description="Helical" evidence="2">
    <location>
        <begin position="28"/>
        <end position="46"/>
    </location>
</feature>
<sequence length="168" mass="18708">MYSKGLPINVITSGCPLYRKNQKKRKSTTELIVAFLFLIFLVTNAITHCSNINTGTEHLGYTTAENSANSGRSSRSRGKQKTTKVTRVSRSLSRNKTSQSQLPLFKTPINKAPPNDYGFVTPKVKPNTPQVILRRPKEGEMAISMQGSPLMVNTIVSRSKCEYSVGRW</sequence>
<dbReference type="Pfam" id="PF10512">
    <property type="entry name" value="Borealin"/>
    <property type="match status" value="1"/>
</dbReference>
<protein>
    <submittedName>
        <fullName evidence="4">Cell division cycle-associated protein 8</fullName>
    </submittedName>
</protein>
<evidence type="ECO:0000256" key="2">
    <source>
        <dbReference type="SAM" id="Phobius"/>
    </source>
</evidence>
<dbReference type="PROSITE" id="PS51257">
    <property type="entry name" value="PROKAR_LIPOPROTEIN"/>
    <property type="match status" value="1"/>
</dbReference>
<feature type="compositionally biased region" description="Basic residues" evidence="1">
    <location>
        <begin position="74"/>
        <end position="84"/>
    </location>
</feature>
<evidence type="ECO:0000259" key="3">
    <source>
        <dbReference type="Pfam" id="PF10512"/>
    </source>
</evidence>
<proteinExistence type="predicted"/>
<dbReference type="Proteomes" id="UP001458880">
    <property type="component" value="Unassembled WGS sequence"/>
</dbReference>
<feature type="domain" description="Borealin C-terminal" evidence="3">
    <location>
        <begin position="91"/>
        <end position="155"/>
    </location>
</feature>
<keyword evidence="5" id="KW-1185">Reference proteome</keyword>